<evidence type="ECO:0000259" key="1">
    <source>
        <dbReference type="SMART" id="SM00909"/>
    </source>
</evidence>
<feature type="domain" description="GerMN" evidence="1">
    <location>
        <begin position="106"/>
        <end position="203"/>
    </location>
</feature>
<dbReference type="SMART" id="SM00909">
    <property type="entry name" value="Germane"/>
    <property type="match status" value="1"/>
</dbReference>
<protein>
    <recommendedName>
        <fullName evidence="1">GerMN domain-containing protein</fullName>
    </recommendedName>
</protein>
<accession>A0A7X6K3Y9</accession>
<dbReference type="InterPro" id="IPR018911">
    <property type="entry name" value="Gmad2_Ig-like_dom"/>
</dbReference>
<dbReference type="InterPro" id="IPR019606">
    <property type="entry name" value="GerMN"/>
</dbReference>
<name>A0A7X6K3Y9_9MICC</name>
<dbReference type="EMBL" id="JAAZSQ010000003">
    <property type="protein sequence ID" value="NKX54025.1"/>
    <property type="molecule type" value="Genomic_DNA"/>
</dbReference>
<organism evidence="2 3">
    <name type="scientific">Arthrobacter mobilis</name>
    <dbReference type="NCBI Taxonomy" id="2724944"/>
    <lineage>
        <taxon>Bacteria</taxon>
        <taxon>Bacillati</taxon>
        <taxon>Actinomycetota</taxon>
        <taxon>Actinomycetes</taxon>
        <taxon>Micrococcales</taxon>
        <taxon>Micrococcaceae</taxon>
        <taxon>Arthrobacter</taxon>
    </lineage>
</organism>
<comment type="caution">
    <text evidence="2">The sequence shown here is derived from an EMBL/GenBank/DDBJ whole genome shotgun (WGS) entry which is preliminary data.</text>
</comment>
<dbReference type="AlphaFoldDB" id="A0A7X6K3Y9"/>
<dbReference type="Pfam" id="PF10648">
    <property type="entry name" value="Gmad2"/>
    <property type="match status" value="1"/>
</dbReference>
<evidence type="ECO:0000313" key="3">
    <source>
        <dbReference type="Proteomes" id="UP000544090"/>
    </source>
</evidence>
<proteinExistence type="predicted"/>
<gene>
    <name evidence="2" type="ORF">HGG74_05605</name>
</gene>
<evidence type="ECO:0000313" key="2">
    <source>
        <dbReference type="EMBL" id="NKX54025.1"/>
    </source>
</evidence>
<reference evidence="2 3" key="1">
    <citation type="submission" date="2020-04" db="EMBL/GenBank/DDBJ databases">
        <title>Arthrobacter sp. nov.</title>
        <authorList>
            <person name="Liu S."/>
        </authorList>
    </citation>
    <scope>NUCLEOTIDE SEQUENCE [LARGE SCALE GENOMIC DNA]</scope>
    <source>
        <strain evidence="2 3">E918</strain>
    </source>
</reference>
<dbReference type="Pfam" id="PF10646">
    <property type="entry name" value="Germane"/>
    <property type="match status" value="1"/>
</dbReference>
<dbReference type="Proteomes" id="UP000544090">
    <property type="component" value="Unassembled WGS sequence"/>
</dbReference>
<keyword evidence="3" id="KW-1185">Reference proteome</keyword>
<sequence>MSTTAPSPGRPRQSRAFAVWLSLLTAGSLGLLGCTPLQQGGTAGPTSMPSGAGAQVPVQTGPLVTSSPLETVQSSSLSPVYFLGANGENVFLYREFRQAEDLGDPITTAVSAMTRLKPRDPDYFNPWSPAAKVGASIMDGSVITLDISSDAFKANVDQGIAERAVEQLVYTATAAAANAGLSAAENPLEVVVLVDGHTGYRAFGHVELGAPMSRNYALAAPVWIIDPQEGDTAEDQVRVFGRGVAFESQLSWQIYRLEGPKDTGDGELAKSGTVSINAAMGETGEFEFTESLDRGSYRLYVYQEDMSGRTQGRLNADSKTFTIR</sequence>
<dbReference type="RefSeq" id="WP_168485355.1">
    <property type="nucleotide sequence ID" value="NZ_JAAZSQ010000003.1"/>
</dbReference>